<dbReference type="AlphaFoldDB" id="A0A919HZY9"/>
<protein>
    <submittedName>
        <fullName evidence="1">Uncharacterized protein</fullName>
    </submittedName>
</protein>
<organism evidence="1 2">
    <name type="scientific">Klebsiella pneumoniae</name>
    <dbReference type="NCBI Taxonomy" id="573"/>
    <lineage>
        <taxon>Bacteria</taxon>
        <taxon>Pseudomonadati</taxon>
        <taxon>Pseudomonadota</taxon>
        <taxon>Gammaproteobacteria</taxon>
        <taxon>Enterobacterales</taxon>
        <taxon>Enterobacteriaceae</taxon>
        <taxon>Klebsiella/Raoultella group</taxon>
        <taxon>Klebsiella</taxon>
        <taxon>Klebsiella pneumoniae complex</taxon>
    </lineage>
</organism>
<reference evidence="1" key="1">
    <citation type="submission" date="2020-10" db="EMBL/GenBank/DDBJ databases">
        <title>Genome Sequence of ESBL Producing Zambian Clinical Strains.</title>
        <authorList>
            <person name="Shawa M."/>
            <person name="Furuta Y."/>
            <person name="Simbotwe M."/>
            <person name="Mulenga E."/>
            <person name="Mubanga M."/>
            <person name="Mulenga G."/>
            <person name="Kaile C."/>
            <person name="Zorigt T."/>
            <person name="Hang'ombe B."/>
            <person name="Higashi H."/>
        </authorList>
    </citation>
    <scope>NUCLEOTIDE SEQUENCE</scope>
    <source>
        <strain evidence="1">Zam_UTH_09</strain>
    </source>
</reference>
<dbReference type="EMBL" id="BNFF01000002">
    <property type="protein sequence ID" value="GHK57663.1"/>
    <property type="molecule type" value="Genomic_DNA"/>
</dbReference>
<accession>A0A919HZY9</accession>
<comment type="caution">
    <text evidence="1">The sequence shown here is derived from an EMBL/GenBank/DDBJ whole genome shotgun (WGS) entry which is preliminary data.</text>
</comment>
<evidence type="ECO:0000313" key="1">
    <source>
        <dbReference type="EMBL" id="GHK57663.1"/>
    </source>
</evidence>
<gene>
    <name evidence="1" type="ORF">KPZU09_73990</name>
</gene>
<name>A0A919HZY9_KLEPN</name>
<proteinExistence type="predicted"/>
<sequence length="47" mass="5265">MTIAEYLEQQGLERGLAQGRQEGRKEEAQRIAVAMLHSGLPRDWSPG</sequence>
<dbReference type="Proteomes" id="UP000655094">
    <property type="component" value="Unassembled WGS sequence"/>
</dbReference>
<evidence type="ECO:0000313" key="2">
    <source>
        <dbReference type="Proteomes" id="UP000655094"/>
    </source>
</evidence>